<keyword evidence="4" id="KW-0812">Transmembrane</keyword>
<dbReference type="Pfam" id="PF01494">
    <property type="entry name" value="FAD_binding_3"/>
    <property type="match status" value="1"/>
</dbReference>
<dbReference type="Proteomes" id="UP000199623">
    <property type="component" value="Unassembled WGS sequence"/>
</dbReference>
<accession>A0A1G7LC98</accession>
<dbReference type="InterPro" id="IPR050641">
    <property type="entry name" value="RIFMO-like"/>
</dbReference>
<dbReference type="Gene3D" id="3.40.30.120">
    <property type="match status" value="1"/>
</dbReference>
<evidence type="ECO:0000256" key="2">
    <source>
        <dbReference type="ARBA" id="ARBA00022630"/>
    </source>
</evidence>
<dbReference type="PANTHER" id="PTHR43004">
    <property type="entry name" value="TRK SYSTEM POTASSIUM UPTAKE PROTEIN"/>
    <property type="match status" value="1"/>
</dbReference>
<evidence type="ECO:0000259" key="5">
    <source>
        <dbReference type="Pfam" id="PF01494"/>
    </source>
</evidence>
<dbReference type="GO" id="GO:0071949">
    <property type="term" value="F:FAD binding"/>
    <property type="evidence" value="ECO:0007669"/>
    <property type="project" value="InterPro"/>
</dbReference>
<comment type="cofactor">
    <cofactor evidence="1">
        <name>FAD</name>
        <dbReference type="ChEBI" id="CHEBI:57692"/>
    </cofactor>
</comment>
<proteinExistence type="predicted"/>
<dbReference type="Gene3D" id="3.50.50.60">
    <property type="entry name" value="FAD/NAD(P)-binding domain"/>
    <property type="match status" value="1"/>
</dbReference>
<organism evidence="6 7">
    <name type="scientific">Lentzea fradiae</name>
    <dbReference type="NCBI Taxonomy" id="200378"/>
    <lineage>
        <taxon>Bacteria</taxon>
        <taxon>Bacillati</taxon>
        <taxon>Actinomycetota</taxon>
        <taxon>Actinomycetes</taxon>
        <taxon>Pseudonocardiales</taxon>
        <taxon>Pseudonocardiaceae</taxon>
        <taxon>Lentzea</taxon>
    </lineage>
</organism>
<dbReference type="AlphaFoldDB" id="A0A1G7LC98"/>
<protein>
    <submittedName>
        <fullName evidence="6">2-polyprenyl-6-methoxyphenol hydroxylase</fullName>
    </submittedName>
</protein>
<dbReference type="SUPFAM" id="SSF51905">
    <property type="entry name" value="FAD/NAD(P)-binding domain"/>
    <property type="match status" value="1"/>
</dbReference>
<dbReference type="PANTHER" id="PTHR43004:SF19">
    <property type="entry name" value="BINDING MONOOXYGENASE, PUTATIVE (JCVI)-RELATED"/>
    <property type="match status" value="1"/>
</dbReference>
<gene>
    <name evidence="6" type="ORF">SAMN05216553_101784</name>
</gene>
<keyword evidence="3" id="KW-0274">FAD</keyword>
<feature type="domain" description="FAD-binding" evidence="5">
    <location>
        <begin position="3"/>
        <end position="355"/>
    </location>
</feature>
<feature type="transmembrane region" description="Helical" evidence="4">
    <location>
        <begin position="6"/>
        <end position="27"/>
    </location>
</feature>
<keyword evidence="4" id="KW-1133">Transmembrane helix</keyword>
<dbReference type="Pfam" id="PF21274">
    <property type="entry name" value="Rng_hyd_C"/>
    <property type="match status" value="1"/>
</dbReference>
<evidence type="ECO:0000313" key="6">
    <source>
        <dbReference type="EMBL" id="SDF47021.1"/>
    </source>
</evidence>
<evidence type="ECO:0000256" key="3">
    <source>
        <dbReference type="ARBA" id="ARBA00022827"/>
    </source>
</evidence>
<reference evidence="7" key="1">
    <citation type="submission" date="2016-10" db="EMBL/GenBank/DDBJ databases">
        <authorList>
            <person name="Varghese N."/>
            <person name="Submissions S."/>
        </authorList>
    </citation>
    <scope>NUCLEOTIDE SEQUENCE [LARGE SCALE GENOMIC DNA]</scope>
    <source>
        <strain evidence="7">CGMCC 4.3506</strain>
    </source>
</reference>
<evidence type="ECO:0000256" key="4">
    <source>
        <dbReference type="SAM" id="Phobius"/>
    </source>
</evidence>
<dbReference type="InterPro" id="IPR002938">
    <property type="entry name" value="FAD-bd"/>
</dbReference>
<evidence type="ECO:0000313" key="7">
    <source>
        <dbReference type="Proteomes" id="UP000199623"/>
    </source>
</evidence>
<dbReference type="PRINTS" id="PR00420">
    <property type="entry name" value="RNGMNOXGNASE"/>
</dbReference>
<dbReference type="GO" id="GO:0016709">
    <property type="term" value="F:oxidoreductase activity, acting on paired donors, with incorporation or reduction of molecular oxygen, NAD(P)H as one donor, and incorporation of one atom of oxygen"/>
    <property type="evidence" value="ECO:0007669"/>
    <property type="project" value="UniProtKB-ARBA"/>
</dbReference>
<dbReference type="EMBL" id="FNCC01000001">
    <property type="protein sequence ID" value="SDF47021.1"/>
    <property type="molecule type" value="Genomic_DNA"/>
</dbReference>
<keyword evidence="4" id="KW-0472">Membrane</keyword>
<dbReference type="RefSeq" id="WP_090045583.1">
    <property type="nucleotide sequence ID" value="NZ_FNCC01000001.1"/>
</dbReference>
<dbReference type="InterPro" id="IPR036188">
    <property type="entry name" value="FAD/NAD-bd_sf"/>
</dbReference>
<dbReference type="STRING" id="200378.SAMN05216553_101784"/>
<dbReference type="Gene3D" id="3.30.9.10">
    <property type="entry name" value="D-Amino Acid Oxidase, subunit A, domain 2"/>
    <property type="match status" value="1"/>
</dbReference>
<keyword evidence="2" id="KW-0285">Flavoprotein</keyword>
<keyword evidence="7" id="KW-1185">Reference proteome</keyword>
<dbReference type="OrthoDB" id="4246007at2"/>
<sequence length="512" mass="55788">MPETPVLIAGGGVTGLSTAVFLSWYGVPSLLVERHPEPSADPRARALNPRTMELYRAVGLEQAIRQVRSPIADHTVVAHAETVAGPELLRLPNRLDTGTDPLSPCQWAAIDQNQLEPLLRAHAVQTGADVRYHHEVVAVDNKPDGVVAVVRDHRTGQDERVRADHLIVADGAHSPVRRMLDVGQDSSDLLARKVNIYFDADLRDVLHDRKIVALTVRNPAVHGFLTSIDGAKRWRFAVSLRPGDDVADFTEERCVHLLRTAIGVDDLPVVIDRVSETPWEISGQVAHRMHVGRAFIAGDAAHVMPPVGTFGVATAVQDAFNLAWKIALHHRGVAGPDLLATYEPERLPVARHTTTLTVERYGLVNGKPGDARDSAVRQRATMFGYTYAEGAIVADSTPALVEDPDHPTAAPGCRAPHITLEHNGTEVSTVDFMGRGLVLVTGPACRNLSDPRIEHHRVGDTLHDPTGDFTRRYGITDEGAVLIRPDGFIAWRSPAAPSPDVLRTVVDQVLFR</sequence>
<evidence type="ECO:0000256" key="1">
    <source>
        <dbReference type="ARBA" id="ARBA00001974"/>
    </source>
</evidence>
<name>A0A1G7LC98_9PSEU</name>